<dbReference type="Proteomes" id="UP000178659">
    <property type="component" value="Unassembled WGS sequence"/>
</dbReference>
<protein>
    <submittedName>
        <fullName evidence="2">Uncharacterized protein</fullName>
    </submittedName>
</protein>
<sequence length="377" mass="43016">MPGITEIVARYEEFHRAAKQLVKERRIGADQPQLFTYDDRVEPKRVHDFVLSFFNGDITETFQAALKYYYANKVESPEDKAKLEELITHVEYREIQQPSARRPISEPITPEGKPGETVSVERAKSIMGDEFFGAEAIDKAFDIKILPGDIPPVPFSPKELETAKELGQFLILRLDRDSSGPLTMQKMQRIVQPKFDSRSKGKILYDPSRYSREDFFTKDVPKAKWALVTKEVIPNSTNKNYLNQTQEIADYLKNQVFRGGILPKEYQEAIAEFESQKKAISDIIADESKLRDAADKLAALKLNKMTRQTPVEALYDVLVYFQNHDQRLLEGRYTWTSKQSSLGSLVEVGRFVSLGVNVDRWNPVRSDGLLGVCLSVV</sequence>
<dbReference type="EMBL" id="MHCC01000023">
    <property type="protein sequence ID" value="OGY12858.1"/>
    <property type="molecule type" value="Genomic_DNA"/>
</dbReference>
<comment type="caution">
    <text evidence="2">The sequence shown here is derived from an EMBL/GenBank/DDBJ whole genome shotgun (WGS) entry which is preliminary data.</text>
</comment>
<proteinExistence type="predicted"/>
<gene>
    <name evidence="2" type="ORF">A3A77_03125</name>
</gene>
<reference evidence="2 3" key="1">
    <citation type="journal article" date="2016" name="Nat. Commun.">
        <title>Thousands of microbial genomes shed light on interconnected biogeochemical processes in an aquifer system.</title>
        <authorList>
            <person name="Anantharaman K."/>
            <person name="Brown C.T."/>
            <person name="Hug L.A."/>
            <person name="Sharon I."/>
            <person name="Castelle C.J."/>
            <person name="Probst A.J."/>
            <person name="Thomas B.C."/>
            <person name="Singh A."/>
            <person name="Wilkins M.J."/>
            <person name="Karaoz U."/>
            <person name="Brodie E.L."/>
            <person name="Williams K.H."/>
            <person name="Hubbard S.S."/>
            <person name="Banfield J.F."/>
        </authorList>
    </citation>
    <scope>NUCLEOTIDE SEQUENCE [LARGE SCALE GENOMIC DNA]</scope>
</reference>
<feature type="region of interest" description="Disordered" evidence="1">
    <location>
        <begin position="98"/>
        <end position="118"/>
    </location>
</feature>
<dbReference type="AlphaFoldDB" id="A0A1G1VBQ5"/>
<evidence type="ECO:0000313" key="3">
    <source>
        <dbReference type="Proteomes" id="UP000178659"/>
    </source>
</evidence>
<evidence type="ECO:0000313" key="2">
    <source>
        <dbReference type="EMBL" id="OGY12858.1"/>
    </source>
</evidence>
<organism evidence="2 3">
    <name type="scientific">Candidatus Blackburnbacteria bacterium RIFCSPLOWO2_01_FULL_40_20</name>
    <dbReference type="NCBI Taxonomy" id="1797519"/>
    <lineage>
        <taxon>Bacteria</taxon>
        <taxon>Candidatus Blackburniibacteriota</taxon>
    </lineage>
</organism>
<evidence type="ECO:0000256" key="1">
    <source>
        <dbReference type="SAM" id="MobiDB-lite"/>
    </source>
</evidence>
<accession>A0A1G1VBQ5</accession>
<name>A0A1G1VBQ5_9BACT</name>